<feature type="non-terminal residue" evidence="3">
    <location>
        <position position="135"/>
    </location>
</feature>
<dbReference type="AlphaFoldDB" id="A0A813I439"/>
<keyword evidence="1" id="KW-0175">Coiled coil</keyword>
<evidence type="ECO:0000313" key="3">
    <source>
        <dbReference type="EMBL" id="CAE8645002.1"/>
    </source>
</evidence>
<dbReference type="Proteomes" id="UP000626109">
    <property type="component" value="Unassembled WGS sequence"/>
</dbReference>
<sequence length="135" mass="15442">VPVGGGATFSPEWYAEGKDRQKKRDLEILQMLDSKAKLRTEWAEVIWDDLGSWAGKIDAIVNTLEPLAELQALTARTKHERPGDKFRFEQLLDFTAQAEQRQLRVRKELHQTRESLTKLEEQVRAKEVEGAAAEV</sequence>
<evidence type="ECO:0000313" key="4">
    <source>
        <dbReference type="Proteomes" id="UP000626109"/>
    </source>
</evidence>
<accession>A0A813I439</accession>
<gene>
    <name evidence="3" type="ORF">PGLA2088_LOCUS3535</name>
</gene>
<name>A0A813I439_POLGL</name>
<evidence type="ECO:0000256" key="2">
    <source>
        <dbReference type="SAM" id="MobiDB-lite"/>
    </source>
</evidence>
<evidence type="ECO:0000256" key="1">
    <source>
        <dbReference type="SAM" id="Coils"/>
    </source>
</evidence>
<protein>
    <submittedName>
        <fullName evidence="3">Uncharacterized protein</fullName>
    </submittedName>
</protein>
<feature type="non-terminal residue" evidence="3">
    <location>
        <position position="1"/>
    </location>
</feature>
<dbReference type="EMBL" id="CAJNNW010003068">
    <property type="protein sequence ID" value="CAE8645002.1"/>
    <property type="molecule type" value="Genomic_DNA"/>
</dbReference>
<feature type="coiled-coil region" evidence="1">
    <location>
        <begin position="102"/>
        <end position="129"/>
    </location>
</feature>
<proteinExistence type="predicted"/>
<comment type="caution">
    <text evidence="3">The sequence shown here is derived from an EMBL/GenBank/DDBJ whole genome shotgun (WGS) entry which is preliminary data.</text>
</comment>
<reference evidence="3" key="1">
    <citation type="submission" date="2021-02" db="EMBL/GenBank/DDBJ databases">
        <authorList>
            <person name="Dougan E. K."/>
            <person name="Rhodes N."/>
            <person name="Thang M."/>
            <person name="Chan C."/>
        </authorList>
    </citation>
    <scope>NUCLEOTIDE SEQUENCE</scope>
</reference>
<feature type="region of interest" description="Disordered" evidence="2">
    <location>
        <begin position="1"/>
        <end position="20"/>
    </location>
</feature>
<organism evidence="3 4">
    <name type="scientific">Polarella glacialis</name>
    <name type="common">Dinoflagellate</name>
    <dbReference type="NCBI Taxonomy" id="89957"/>
    <lineage>
        <taxon>Eukaryota</taxon>
        <taxon>Sar</taxon>
        <taxon>Alveolata</taxon>
        <taxon>Dinophyceae</taxon>
        <taxon>Suessiales</taxon>
        <taxon>Suessiaceae</taxon>
        <taxon>Polarella</taxon>
    </lineage>
</organism>